<sequence length="562" mass="62276">MRLTGPLRQRRAQRPAGHRLHPHRARLPGRRRRPGRGRSGSRRPAARRRPAAPAPPGGRMSVLSTVAALTASRTGRAEPLTTVRHHHLDDKPFVLVPLTLAGEACAPLAALAGTDPEHPVLLTVRQPRNRAERFRFAERLAALLLAHIDECRAETELYTVGRGKEKEERLRFQRAPQLLVPNGEGIAYVRLLGRLTRLRATEGPYAVDPSVPALGKWLTWFADLAEFPDSGVLLAMTRLLAAHWATGQSPSEDSHLASLLAWIDPPEGSDGATAAREAEDPAVWPPAGPSTDPVFDRTLHELMTRYDEASDDRGREAVGRQIDRELNGQMLPTWRLMWRGVELLRELPEGAHVPGRWERDRRWFSEYAEYLDADGRPQARRDQAVRAARRLARLEDAVARYEAERAYDDPLVMAEYELTGEAFTGTVTARDEDRFVPGGRPGSQVWRPTLTLRTDARTVPAVGTGVKSPARSDQGARILEVRQEDDGGHTVVLQIEGGFARKRKPPAPPGTLAGTGEELTYTTLNPKAMPSALPDEGDTPWTHGGPPQPYEPTDEDAEETWE</sequence>
<feature type="region of interest" description="Disordered" evidence="1">
    <location>
        <begin position="1"/>
        <end position="60"/>
    </location>
</feature>
<feature type="compositionally biased region" description="Acidic residues" evidence="1">
    <location>
        <begin position="552"/>
        <end position="562"/>
    </location>
</feature>
<proteinExistence type="predicted"/>
<name>D6A6Q6_STRV1</name>
<accession>D6A6Q6</accession>
<feature type="region of interest" description="Disordered" evidence="1">
    <location>
        <begin position="268"/>
        <end position="291"/>
    </location>
</feature>
<feature type="compositionally biased region" description="Basic residues" evidence="1">
    <location>
        <begin position="8"/>
        <end position="50"/>
    </location>
</feature>
<dbReference type="EMBL" id="DS999641">
    <property type="protein sequence ID" value="EFE69831.2"/>
    <property type="molecule type" value="Genomic_DNA"/>
</dbReference>
<evidence type="ECO:0000256" key="1">
    <source>
        <dbReference type="SAM" id="MobiDB-lite"/>
    </source>
</evidence>
<protein>
    <submittedName>
        <fullName evidence="2">Uncharacterized protein</fullName>
    </submittedName>
</protein>
<evidence type="ECO:0000313" key="3">
    <source>
        <dbReference type="Proteomes" id="UP000003824"/>
    </source>
</evidence>
<dbReference type="Proteomes" id="UP000003824">
    <property type="component" value="Unassembled WGS sequence"/>
</dbReference>
<dbReference type="eggNOG" id="ENOG502Z9GY">
    <property type="taxonomic scope" value="Bacteria"/>
</dbReference>
<organism evidence="2 3">
    <name type="scientific">Streptomyces viridosporus (strain ATCC 14672 / DSM 40746 / JCM 4963 / KCTC 9882 / NRRL B-12104 / FH 1290)</name>
    <name type="common">Streptomyces ghanaensis</name>
    <dbReference type="NCBI Taxonomy" id="566461"/>
    <lineage>
        <taxon>Bacteria</taxon>
        <taxon>Bacillati</taxon>
        <taxon>Actinomycetota</taxon>
        <taxon>Actinomycetes</taxon>
        <taxon>Kitasatosporales</taxon>
        <taxon>Streptomycetaceae</taxon>
        <taxon>Streptomyces</taxon>
    </lineage>
</organism>
<evidence type="ECO:0000313" key="2">
    <source>
        <dbReference type="EMBL" id="EFE69831.2"/>
    </source>
</evidence>
<reference evidence="3" key="1">
    <citation type="submission" date="2008-12" db="EMBL/GenBank/DDBJ databases">
        <title>Annotation of Streptomyces ghanaensis ATCC 14672.</title>
        <authorList>
            <consortium name="The Broad Institute Genome Sequencing Platform"/>
            <consortium name="Broad Institute Microbial Sequencing Center"/>
            <person name="Fischbach M."/>
            <person name="Ward D."/>
            <person name="Young S."/>
            <person name="Kodira C.D."/>
            <person name="Zeng Q."/>
            <person name="Koehrsen M."/>
            <person name="Godfrey P."/>
            <person name="Alvarado L."/>
            <person name="Berlin A.M."/>
            <person name="Borenstein D."/>
            <person name="Chen Z."/>
            <person name="Engels R."/>
            <person name="Freedman E."/>
            <person name="Gellesch M."/>
            <person name="Goldberg J."/>
            <person name="Griggs A."/>
            <person name="Gujja S."/>
            <person name="Heiman D.I."/>
            <person name="Hepburn T.A."/>
            <person name="Howarth C."/>
            <person name="Jen D."/>
            <person name="Larson L."/>
            <person name="Lewis B."/>
            <person name="Mehta T."/>
            <person name="Park D."/>
            <person name="Pearson M."/>
            <person name="Roberts A."/>
            <person name="Saif S."/>
            <person name="Shea T.D."/>
            <person name="Shenoy N."/>
            <person name="Sisk P."/>
            <person name="Stolte C."/>
            <person name="Sykes S.N."/>
            <person name="Walk T."/>
            <person name="White J."/>
            <person name="Yandava C."/>
            <person name="Straight P."/>
            <person name="Clardy J."/>
            <person name="Hung D."/>
            <person name="Kolter R."/>
            <person name="Mekalanos J."/>
            <person name="Walker S."/>
            <person name="Walsh C.T."/>
            <person name="Wieland B.L.C."/>
            <person name="Ilzarbe M."/>
            <person name="Galagan J."/>
            <person name="Nusbaum C."/>
            <person name="Birren B."/>
        </authorList>
    </citation>
    <scope>NUCLEOTIDE SEQUENCE [LARGE SCALE GENOMIC DNA]</scope>
    <source>
        <strain evidence="3">ATCC 14672 / DSM 40746 / JCM 4963 / KCTC 9882 / NRRL B-12104 / FH 1290</strain>
    </source>
</reference>
<feature type="region of interest" description="Disordered" evidence="1">
    <location>
        <begin position="525"/>
        <end position="562"/>
    </location>
</feature>
<dbReference type="AlphaFoldDB" id="D6A6Q6"/>
<gene>
    <name evidence="2" type="ORF">SSFG_05074</name>
</gene>